<dbReference type="AlphaFoldDB" id="A0AAD5RYB4"/>
<evidence type="ECO:0000313" key="2">
    <source>
        <dbReference type="EMBL" id="KAJ2905573.1"/>
    </source>
</evidence>
<evidence type="ECO:0000256" key="1">
    <source>
        <dbReference type="SAM" id="SignalP"/>
    </source>
</evidence>
<reference evidence="2" key="1">
    <citation type="submission" date="2022-07" db="EMBL/GenBank/DDBJ databases">
        <title>Draft genome sequence of Zalerion maritima ATCC 34329, a (micro)plastics degrading marine fungus.</title>
        <authorList>
            <person name="Paco A."/>
            <person name="Goncalves M.F.M."/>
            <person name="Rocha-Santos T.A.P."/>
            <person name="Alves A."/>
        </authorList>
    </citation>
    <scope>NUCLEOTIDE SEQUENCE</scope>
    <source>
        <strain evidence="2">ATCC 34329</strain>
    </source>
</reference>
<dbReference type="EMBL" id="JAKWBI020000029">
    <property type="protein sequence ID" value="KAJ2905573.1"/>
    <property type="molecule type" value="Genomic_DNA"/>
</dbReference>
<name>A0AAD5RYB4_9PEZI</name>
<protein>
    <recommendedName>
        <fullName evidence="4">Lipoprotein</fullName>
    </recommendedName>
</protein>
<organism evidence="2 3">
    <name type="scientific">Zalerion maritima</name>
    <dbReference type="NCBI Taxonomy" id="339359"/>
    <lineage>
        <taxon>Eukaryota</taxon>
        <taxon>Fungi</taxon>
        <taxon>Dikarya</taxon>
        <taxon>Ascomycota</taxon>
        <taxon>Pezizomycotina</taxon>
        <taxon>Sordariomycetes</taxon>
        <taxon>Lulworthiomycetidae</taxon>
        <taxon>Lulworthiales</taxon>
        <taxon>Lulworthiaceae</taxon>
        <taxon>Zalerion</taxon>
    </lineage>
</organism>
<comment type="caution">
    <text evidence="2">The sequence shown here is derived from an EMBL/GenBank/DDBJ whole genome shotgun (WGS) entry which is preliminary data.</text>
</comment>
<gene>
    <name evidence="2" type="ORF">MKZ38_005036</name>
</gene>
<evidence type="ECO:0008006" key="4">
    <source>
        <dbReference type="Google" id="ProtNLM"/>
    </source>
</evidence>
<evidence type="ECO:0000313" key="3">
    <source>
        <dbReference type="Proteomes" id="UP001201980"/>
    </source>
</evidence>
<dbReference type="Proteomes" id="UP001201980">
    <property type="component" value="Unassembled WGS sequence"/>
</dbReference>
<keyword evidence="1" id="KW-0732">Signal</keyword>
<accession>A0AAD5RYB4</accession>
<feature type="chain" id="PRO_5041963866" description="Lipoprotein" evidence="1">
    <location>
        <begin position="19"/>
        <end position="108"/>
    </location>
</feature>
<proteinExistence type="predicted"/>
<dbReference type="PROSITE" id="PS51257">
    <property type="entry name" value="PROKAR_LIPOPROTEIN"/>
    <property type="match status" value="1"/>
</dbReference>
<sequence>MKPTFLLTLGGFAIGVLGGCANQDLNIDGVRAKHERFKNGAPQHSDLREGKGQNAKGDWFDGYDYRYDYMGSPEIGFQITDINANGNYKRTVGDWLKDRVAWSREQVT</sequence>
<keyword evidence="3" id="KW-1185">Reference proteome</keyword>
<feature type="signal peptide" evidence="1">
    <location>
        <begin position="1"/>
        <end position="18"/>
    </location>
</feature>